<evidence type="ECO:0008006" key="3">
    <source>
        <dbReference type="Google" id="ProtNLM"/>
    </source>
</evidence>
<accession>A0A6F8YT49</accession>
<gene>
    <name evidence="1" type="ORF">Psuf_066430</name>
</gene>
<dbReference type="EMBL" id="AP022871">
    <property type="protein sequence ID" value="BCB89330.1"/>
    <property type="molecule type" value="Genomic_DNA"/>
</dbReference>
<dbReference type="Pfam" id="PF07386">
    <property type="entry name" value="DUF1499"/>
    <property type="match status" value="1"/>
</dbReference>
<protein>
    <recommendedName>
        <fullName evidence="3">DUF1499 domain-containing protein</fullName>
    </recommendedName>
</protein>
<organism evidence="1 2">
    <name type="scientific">Phytohabitans suffuscus</name>
    <dbReference type="NCBI Taxonomy" id="624315"/>
    <lineage>
        <taxon>Bacteria</taxon>
        <taxon>Bacillati</taxon>
        <taxon>Actinomycetota</taxon>
        <taxon>Actinomycetes</taxon>
        <taxon>Micromonosporales</taxon>
        <taxon>Micromonosporaceae</taxon>
    </lineage>
</organism>
<reference evidence="1 2" key="2">
    <citation type="submission" date="2020-03" db="EMBL/GenBank/DDBJ databases">
        <authorList>
            <person name="Ichikawa N."/>
            <person name="Kimura A."/>
            <person name="Kitahashi Y."/>
            <person name="Uohara A."/>
        </authorList>
    </citation>
    <scope>NUCLEOTIDE SEQUENCE [LARGE SCALE GENOMIC DNA]</scope>
    <source>
        <strain evidence="1 2">NBRC 105367</strain>
    </source>
</reference>
<name>A0A6F8YT49_9ACTN</name>
<evidence type="ECO:0000313" key="2">
    <source>
        <dbReference type="Proteomes" id="UP000503011"/>
    </source>
</evidence>
<keyword evidence="2" id="KW-1185">Reference proteome</keyword>
<proteinExistence type="predicted"/>
<evidence type="ECO:0000313" key="1">
    <source>
        <dbReference type="EMBL" id="BCB89330.1"/>
    </source>
</evidence>
<dbReference type="KEGG" id="psuu:Psuf_066430"/>
<dbReference type="InterPro" id="IPR010865">
    <property type="entry name" value="DUF1499"/>
</dbReference>
<reference evidence="1 2" key="1">
    <citation type="submission" date="2020-03" db="EMBL/GenBank/DDBJ databases">
        <title>Whole genome shotgun sequence of Phytohabitans suffuscus NBRC 105367.</title>
        <authorList>
            <person name="Komaki H."/>
            <person name="Tamura T."/>
        </authorList>
    </citation>
    <scope>NUCLEOTIDE SEQUENCE [LARGE SCALE GENOMIC DNA]</scope>
    <source>
        <strain evidence="1 2">NBRC 105367</strain>
    </source>
</reference>
<dbReference type="Proteomes" id="UP000503011">
    <property type="component" value="Chromosome"/>
</dbReference>
<dbReference type="AlphaFoldDB" id="A0A6F8YT49"/>
<sequence length="107" mass="11633">MARSAEQELKVRDTPPEAFRRVGEVLGRTFGGPVEQVSGTELAVTTVVNLRSWGERVSCVVEPSGGGSRVVVRSRSRLSTTLFDWGKNGDNVERVISALRHLLNPTG</sequence>